<sequence>MLELLNRYDILLLDLDGTIFAGDKLIPGAVEGIADRGRVFVTNNASRSPEEVVEHLGSLGISAIPSEVLTSAQAAATLAAETMAQERPGAGPLKALVVGSQSLRDLTQEAGFELTESADDSPDVVLQGHSPENNWARLSEATLAITRGARYIASNLDTTLPSSRGFLVGNGSMVAAVVSATGVRPLSAGKPQPAMFHVAARKAGASAPLVVGDRLDTDIAGGRAAEMDTLMVLTGVSTHWDVIHTEHRPTHIRANLSEELGGWTAEVTEPHTVTVTAGENPADGQGTDTSFATPEQLTAAAALAAAAPLAWELLDAGTTRDQLRIIGSDSLAADAIAAWRD</sequence>
<dbReference type="RefSeq" id="WP_148811924.1">
    <property type="nucleotide sequence ID" value="NZ_VSZI01000001.1"/>
</dbReference>
<dbReference type="InterPro" id="IPR006357">
    <property type="entry name" value="HAD-SF_hydro_IIA"/>
</dbReference>
<proteinExistence type="predicted"/>
<dbReference type="InterPro" id="IPR036412">
    <property type="entry name" value="HAD-like_sf"/>
</dbReference>
<organism evidence="1 2">
    <name type="scientific">Corynebacterium urealyticum</name>
    <dbReference type="NCBI Taxonomy" id="43771"/>
    <lineage>
        <taxon>Bacteria</taxon>
        <taxon>Bacillati</taxon>
        <taxon>Actinomycetota</taxon>
        <taxon>Actinomycetes</taxon>
        <taxon>Mycobacteriales</taxon>
        <taxon>Corynebacteriaceae</taxon>
        <taxon>Corynebacterium</taxon>
    </lineage>
</organism>
<dbReference type="SUPFAM" id="SSF56784">
    <property type="entry name" value="HAD-like"/>
    <property type="match status" value="1"/>
</dbReference>
<dbReference type="PANTHER" id="PTHR19288:SF95">
    <property type="entry name" value="D-GLYCEROL 3-PHOSPHATE PHOSPHATASE"/>
    <property type="match status" value="1"/>
</dbReference>
<dbReference type="Pfam" id="PF13242">
    <property type="entry name" value="Hydrolase_like"/>
    <property type="match status" value="1"/>
</dbReference>
<dbReference type="Gene3D" id="3.40.50.1000">
    <property type="entry name" value="HAD superfamily/HAD-like"/>
    <property type="match status" value="2"/>
</dbReference>
<comment type="caution">
    <text evidence="1">The sequence shown here is derived from an EMBL/GenBank/DDBJ whole genome shotgun (WGS) entry which is preliminary data.</text>
</comment>
<gene>
    <name evidence="1" type="ORF">FYJ87_04295</name>
</gene>
<dbReference type="EMBL" id="VSZI01000001">
    <property type="protein sequence ID" value="TYR20199.1"/>
    <property type="molecule type" value="Genomic_DNA"/>
</dbReference>
<protein>
    <submittedName>
        <fullName evidence="1">HAD-IIA family hydrolase</fullName>
    </submittedName>
</protein>
<dbReference type="GO" id="GO:0016791">
    <property type="term" value="F:phosphatase activity"/>
    <property type="evidence" value="ECO:0007669"/>
    <property type="project" value="TreeGrafter"/>
</dbReference>
<accession>A0A5D4FY28</accession>
<dbReference type="InterPro" id="IPR023214">
    <property type="entry name" value="HAD_sf"/>
</dbReference>
<name>A0A5D4FY28_9CORY</name>
<evidence type="ECO:0000313" key="1">
    <source>
        <dbReference type="EMBL" id="TYR20199.1"/>
    </source>
</evidence>
<keyword evidence="1" id="KW-0378">Hydrolase</keyword>
<evidence type="ECO:0000313" key="2">
    <source>
        <dbReference type="Proteomes" id="UP000324726"/>
    </source>
</evidence>
<dbReference type="GO" id="GO:0005737">
    <property type="term" value="C:cytoplasm"/>
    <property type="evidence" value="ECO:0007669"/>
    <property type="project" value="TreeGrafter"/>
</dbReference>
<dbReference type="AlphaFoldDB" id="A0A5D4FY28"/>
<dbReference type="NCBIfam" id="TIGR01460">
    <property type="entry name" value="HAD-SF-IIA"/>
    <property type="match status" value="1"/>
</dbReference>
<dbReference type="PANTHER" id="PTHR19288">
    <property type="entry name" value="4-NITROPHENYLPHOSPHATASE-RELATED"/>
    <property type="match status" value="1"/>
</dbReference>
<dbReference type="Pfam" id="PF13344">
    <property type="entry name" value="Hydrolase_6"/>
    <property type="match status" value="1"/>
</dbReference>
<reference evidence="1 2" key="1">
    <citation type="submission" date="2019-08" db="EMBL/GenBank/DDBJ databases">
        <title>Draft genome of C. urealyticum strain VH4248.</title>
        <authorList>
            <person name="Navas J."/>
        </authorList>
    </citation>
    <scope>NUCLEOTIDE SEQUENCE [LARGE SCALE GENOMIC DNA]</scope>
    <source>
        <strain evidence="1 2">VH4248</strain>
    </source>
</reference>
<dbReference type="Proteomes" id="UP000324726">
    <property type="component" value="Unassembled WGS sequence"/>
</dbReference>